<keyword evidence="2" id="KW-1185">Reference proteome</keyword>
<proteinExistence type="predicted"/>
<name>A0A1M5BED4_9GAMM</name>
<dbReference type="EMBL" id="FQUJ01000011">
    <property type="protein sequence ID" value="SHF40864.1"/>
    <property type="molecule type" value="Genomic_DNA"/>
</dbReference>
<organism evidence="1 2">
    <name type="scientific">Modicisalibacter ilicicola DSM 19980</name>
    <dbReference type="NCBI Taxonomy" id="1121942"/>
    <lineage>
        <taxon>Bacteria</taxon>
        <taxon>Pseudomonadati</taxon>
        <taxon>Pseudomonadota</taxon>
        <taxon>Gammaproteobacteria</taxon>
        <taxon>Oceanospirillales</taxon>
        <taxon>Halomonadaceae</taxon>
        <taxon>Modicisalibacter</taxon>
    </lineage>
</organism>
<accession>A0A1M5BED4</accession>
<reference evidence="1 2" key="1">
    <citation type="submission" date="2016-11" db="EMBL/GenBank/DDBJ databases">
        <authorList>
            <person name="Jaros S."/>
            <person name="Januszkiewicz K."/>
            <person name="Wedrychowicz H."/>
        </authorList>
    </citation>
    <scope>NUCLEOTIDE SEQUENCE [LARGE SCALE GENOMIC DNA]</scope>
    <source>
        <strain evidence="1 2">DSM 19980</strain>
    </source>
</reference>
<gene>
    <name evidence="1" type="ORF">SAMN02745148_02544</name>
</gene>
<protein>
    <submittedName>
        <fullName evidence="1">Uncharacterized protein</fullName>
    </submittedName>
</protein>
<evidence type="ECO:0000313" key="2">
    <source>
        <dbReference type="Proteomes" id="UP000184346"/>
    </source>
</evidence>
<dbReference type="RefSeq" id="WP_072823442.1">
    <property type="nucleotide sequence ID" value="NZ_FQUJ01000011.1"/>
</dbReference>
<dbReference type="AlphaFoldDB" id="A0A1M5BED4"/>
<sequence length="104" mass="11312">MHKHIDWDDPGADAVTAHYAKDPNDDGKPHPGTIVSARHEGMNVRVKVEAYKDGVSIGEVAALIDAKGERVKQHGKLSLGDTVRLPDDKRAFESAPAFPKDDDD</sequence>
<dbReference type="STRING" id="1121942.SAMN02745148_02544"/>
<dbReference type="Proteomes" id="UP000184346">
    <property type="component" value="Unassembled WGS sequence"/>
</dbReference>
<dbReference type="OrthoDB" id="6183023at2"/>
<evidence type="ECO:0000313" key="1">
    <source>
        <dbReference type="EMBL" id="SHF40864.1"/>
    </source>
</evidence>